<accession>A0A6B8RMK5</accession>
<dbReference type="GO" id="GO:0003700">
    <property type="term" value="F:DNA-binding transcription factor activity"/>
    <property type="evidence" value="ECO:0007669"/>
    <property type="project" value="InterPro"/>
</dbReference>
<dbReference type="SUPFAM" id="SSF51215">
    <property type="entry name" value="Regulatory protein AraC"/>
    <property type="match status" value="1"/>
</dbReference>
<dbReference type="SUPFAM" id="SSF46689">
    <property type="entry name" value="Homeodomain-like"/>
    <property type="match status" value="2"/>
</dbReference>
<dbReference type="Pfam" id="PF02311">
    <property type="entry name" value="AraC_binding"/>
    <property type="match status" value="1"/>
</dbReference>
<dbReference type="InterPro" id="IPR037923">
    <property type="entry name" value="HTH-like"/>
</dbReference>
<evidence type="ECO:0000313" key="6">
    <source>
        <dbReference type="Proteomes" id="UP000426246"/>
    </source>
</evidence>
<dbReference type="InterPro" id="IPR018062">
    <property type="entry name" value="HTH_AraC-typ_CS"/>
</dbReference>
<protein>
    <submittedName>
        <fullName evidence="5">AraC family transcriptional regulator</fullName>
    </submittedName>
</protein>
<dbReference type="PROSITE" id="PS01124">
    <property type="entry name" value="HTH_ARAC_FAMILY_2"/>
    <property type="match status" value="1"/>
</dbReference>
<name>A0A6B8RMK5_9BACL</name>
<sequence length="285" mass="33291">MNDDVMDLDLLLQNAVLNIIEFDINTRHEMKTYNRVRPCYVMSYHKKGNAKLRIGDEIYAIVPGTVILIPPNVPHDHFKENADESVFLWSHFTFEIAGVIDVLKLFQIPITFKLRDSVEFEKVFMQYNELKQQTGFLPRTILRKAKALELIYLVLESAIRMDQDMVMKIQSRSFLEILARIIQNPEQDFTLAHFAKELNMHPTYISNRFKELYGRSPIQVQREMKIHKAKTLLKTTQLSITEIAQSLGFIGIPNFTRLFKLYVGTSPSHYREINKNKINGYFSKS</sequence>
<keyword evidence="2" id="KW-0238">DNA-binding</keyword>
<dbReference type="Gene3D" id="2.60.120.10">
    <property type="entry name" value="Jelly Rolls"/>
    <property type="match status" value="1"/>
</dbReference>
<evidence type="ECO:0000256" key="2">
    <source>
        <dbReference type="ARBA" id="ARBA00023125"/>
    </source>
</evidence>
<dbReference type="EMBL" id="CP034235">
    <property type="protein sequence ID" value="QGQ96783.1"/>
    <property type="molecule type" value="Genomic_DNA"/>
</dbReference>
<dbReference type="PROSITE" id="PS00041">
    <property type="entry name" value="HTH_ARAC_FAMILY_1"/>
    <property type="match status" value="1"/>
</dbReference>
<feature type="domain" description="HTH araC/xylS-type" evidence="4">
    <location>
        <begin position="175"/>
        <end position="273"/>
    </location>
</feature>
<organism evidence="5 6">
    <name type="scientific">Paenibacillus psychroresistens</name>
    <dbReference type="NCBI Taxonomy" id="1778678"/>
    <lineage>
        <taxon>Bacteria</taxon>
        <taxon>Bacillati</taxon>
        <taxon>Bacillota</taxon>
        <taxon>Bacilli</taxon>
        <taxon>Bacillales</taxon>
        <taxon>Paenibacillaceae</taxon>
        <taxon>Paenibacillus</taxon>
    </lineage>
</organism>
<dbReference type="PANTHER" id="PTHR43280">
    <property type="entry name" value="ARAC-FAMILY TRANSCRIPTIONAL REGULATOR"/>
    <property type="match status" value="1"/>
</dbReference>
<dbReference type="PANTHER" id="PTHR43280:SF2">
    <property type="entry name" value="HTH-TYPE TRANSCRIPTIONAL REGULATOR EXSA"/>
    <property type="match status" value="1"/>
</dbReference>
<dbReference type="GO" id="GO:0043565">
    <property type="term" value="F:sequence-specific DNA binding"/>
    <property type="evidence" value="ECO:0007669"/>
    <property type="project" value="InterPro"/>
</dbReference>
<dbReference type="InterPro" id="IPR003313">
    <property type="entry name" value="AraC-bd"/>
</dbReference>
<dbReference type="Proteomes" id="UP000426246">
    <property type="component" value="Chromosome"/>
</dbReference>
<keyword evidence="3" id="KW-0804">Transcription</keyword>
<dbReference type="Gene3D" id="1.10.10.60">
    <property type="entry name" value="Homeodomain-like"/>
    <property type="match status" value="1"/>
</dbReference>
<dbReference type="AlphaFoldDB" id="A0A6B8RMK5"/>
<dbReference type="RefSeq" id="WP_155701856.1">
    <property type="nucleotide sequence ID" value="NZ_CP034235.1"/>
</dbReference>
<dbReference type="Pfam" id="PF12833">
    <property type="entry name" value="HTH_18"/>
    <property type="match status" value="1"/>
</dbReference>
<dbReference type="KEGG" id="ppsc:EHS13_18810"/>
<dbReference type="InterPro" id="IPR018060">
    <property type="entry name" value="HTH_AraC"/>
</dbReference>
<dbReference type="PRINTS" id="PR00032">
    <property type="entry name" value="HTHARAC"/>
</dbReference>
<dbReference type="InterPro" id="IPR014710">
    <property type="entry name" value="RmlC-like_jellyroll"/>
</dbReference>
<evidence type="ECO:0000259" key="4">
    <source>
        <dbReference type="PROSITE" id="PS01124"/>
    </source>
</evidence>
<evidence type="ECO:0000256" key="1">
    <source>
        <dbReference type="ARBA" id="ARBA00023015"/>
    </source>
</evidence>
<evidence type="ECO:0000256" key="3">
    <source>
        <dbReference type="ARBA" id="ARBA00023163"/>
    </source>
</evidence>
<reference evidence="6" key="1">
    <citation type="submission" date="2018-11" db="EMBL/GenBank/DDBJ databases">
        <title>Complete genome sequence of Paenibacillus sp. ML311-T8.</title>
        <authorList>
            <person name="Nam Y.-D."/>
            <person name="Kang J."/>
            <person name="Chung W.-H."/>
            <person name="Park Y.S."/>
        </authorList>
    </citation>
    <scope>NUCLEOTIDE SEQUENCE [LARGE SCALE GENOMIC DNA]</scope>
    <source>
        <strain evidence="6">ML311-T8</strain>
    </source>
</reference>
<keyword evidence="1" id="KW-0805">Transcription regulation</keyword>
<dbReference type="OrthoDB" id="2563880at2"/>
<gene>
    <name evidence="5" type="ORF">EHS13_18810</name>
</gene>
<proteinExistence type="predicted"/>
<dbReference type="InterPro" id="IPR020449">
    <property type="entry name" value="Tscrpt_reg_AraC-type_HTH"/>
</dbReference>
<dbReference type="InterPro" id="IPR009057">
    <property type="entry name" value="Homeodomain-like_sf"/>
</dbReference>
<keyword evidence="6" id="KW-1185">Reference proteome</keyword>
<evidence type="ECO:0000313" key="5">
    <source>
        <dbReference type="EMBL" id="QGQ96783.1"/>
    </source>
</evidence>
<dbReference type="SMART" id="SM00342">
    <property type="entry name" value="HTH_ARAC"/>
    <property type="match status" value="1"/>
</dbReference>